<dbReference type="STRING" id="47427.A0A2H3CWU8"/>
<dbReference type="OrthoDB" id="436496at2759"/>
<reference evidence="2" key="1">
    <citation type="journal article" date="2017" name="Nat. Ecol. Evol.">
        <title>Genome expansion and lineage-specific genetic innovations in the forest pathogenic fungi Armillaria.</title>
        <authorList>
            <person name="Sipos G."/>
            <person name="Prasanna A.N."/>
            <person name="Walter M.C."/>
            <person name="O'Connor E."/>
            <person name="Balint B."/>
            <person name="Krizsan K."/>
            <person name="Kiss B."/>
            <person name="Hess J."/>
            <person name="Varga T."/>
            <person name="Slot J."/>
            <person name="Riley R."/>
            <person name="Boka B."/>
            <person name="Rigling D."/>
            <person name="Barry K."/>
            <person name="Lee J."/>
            <person name="Mihaltcheva S."/>
            <person name="LaButti K."/>
            <person name="Lipzen A."/>
            <person name="Waldron R."/>
            <person name="Moloney N.M."/>
            <person name="Sperisen C."/>
            <person name="Kredics L."/>
            <person name="Vagvoelgyi C."/>
            <person name="Patrignani A."/>
            <person name="Fitzpatrick D."/>
            <person name="Nagy I."/>
            <person name="Doyle S."/>
            <person name="Anderson J.B."/>
            <person name="Grigoriev I.V."/>
            <person name="Gueldener U."/>
            <person name="Muensterkoetter M."/>
            <person name="Nagy L.G."/>
        </authorList>
    </citation>
    <scope>NUCLEOTIDE SEQUENCE [LARGE SCALE GENOMIC DNA]</scope>
    <source>
        <strain evidence="2">Ar21-2</strain>
    </source>
</reference>
<organism evidence="1 2">
    <name type="scientific">Armillaria gallica</name>
    <name type="common">Bulbous honey fungus</name>
    <name type="synonym">Armillaria bulbosa</name>
    <dbReference type="NCBI Taxonomy" id="47427"/>
    <lineage>
        <taxon>Eukaryota</taxon>
        <taxon>Fungi</taxon>
        <taxon>Dikarya</taxon>
        <taxon>Basidiomycota</taxon>
        <taxon>Agaricomycotina</taxon>
        <taxon>Agaricomycetes</taxon>
        <taxon>Agaricomycetidae</taxon>
        <taxon>Agaricales</taxon>
        <taxon>Marasmiineae</taxon>
        <taxon>Physalacriaceae</taxon>
        <taxon>Armillaria</taxon>
    </lineage>
</organism>
<evidence type="ECO:0000313" key="1">
    <source>
        <dbReference type="EMBL" id="PBK87495.1"/>
    </source>
</evidence>
<sequence>MCEQAQDDKAKTEGTRLEYTKESVTYRAKDVWGAQSFHLPTSLHDFYRYIQIVFYSSSYQRRPYETAQSAFFYCHQGLPARRQFLTSANFQTTKSILILLFSFNPATQPSLAPHMAQLQTMQANLPLTSTSPPLSFPNGIMTPLGNVETTLSLSLISFVTGYIFVLFSNAQGRWSNVVHTVCLYAILMKSQRLSFGSTPPQQQLLKSIAFHSSTIATFTWESSLELDIISSQVDILYFNGFIGRPGCQHMSLRNTVSVNDDHIRPWAVSPFHLALIHMFSLTMRKKPGGAKHCFRSCGSWQRFGLRCWEICSRYHWPSPTMATNTTVLSPCSKLTDLLILNDGNRMYEKQSTAAREHKSLSLYELVQTIDPVLIRKKS</sequence>
<dbReference type="EMBL" id="KZ293678">
    <property type="protein sequence ID" value="PBK87495.1"/>
    <property type="molecule type" value="Genomic_DNA"/>
</dbReference>
<protein>
    <submittedName>
        <fullName evidence="1">Uncharacterized protein</fullName>
    </submittedName>
</protein>
<evidence type="ECO:0000313" key="2">
    <source>
        <dbReference type="Proteomes" id="UP000217790"/>
    </source>
</evidence>
<keyword evidence="2" id="KW-1185">Reference proteome</keyword>
<accession>A0A2H3CWU8</accession>
<gene>
    <name evidence="1" type="ORF">ARMGADRAFT_456870</name>
</gene>
<dbReference type="InParanoid" id="A0A2H3CWU8"/>
<name>A0A2H3CWU8_ARMGA</name>
<dbReference type="AlphaFoldDB" id="A0A2H3CWU8"/>
<proteinExistence type="predicted"/>
<dbReference type="Proteomes" id="UP000217790">
    <property type="component" value="Unassembled WGS sequence"/>
</dbReference>